<dbReference type="Proteomes" id="UP001516472">
    <property type="component" value="Unassembled WGS sequence"/>
</dbReference>
<organism evidence="1 2">
    <name type="scientific">Corallococcus soli</name>
    <dbReference type="NCBI Taxonomy" id="2710757"/>
    <lineage>
        <taxon>Bacteria</taxon>
        <taxon>Pseudomonadati</taxon>
        <taxon>Myxococcota</taxon>
        <taxon>Myxococcia</taxon>
        <taxon>Myxococcales</taxon>
        <taxon>Cystobacterineae</taxon>
        <taxon>Myxococcaceae</taxon>
        <taxon>Corallococcus</taxon>
    </lineage>
</organism>
<sequence>MRRQHWRVYALGGGLGHLTRAGALARAAVARGHAVDLLTNSPFAPGLPLESLLGPGATVHRLDARLDKAATVAAVTAWLGASTPDVLVVDTFPRGLAGELPGLLPTVRAPRVLVHRDLNPVYVERFDVARAVDAFDLLVVPGEDAPFAHHPRAVRTPPWLLLDADALLPREQARLRLGLEANGARPVVAVLGCGRPEEVVDARDTAGRLRAALGARADVRWLVPTAGDGAGAAGGLAVWPALAVLPGVDVLVGSGGYNTVREARATGTPLVAWARPRLYDRQALRLTDGERVTDAAELEARVASLLEAVLRAGAPGRPPTYVNGVHRAVDAIERVALSA</sequence>
<evidence type="ECO:0000313" key="1">
    <source>
        <dbReference type="EMBL" id="MBE4746660.1"/>
    </source>
</evidence>
<dbReference type="Gene3D" id="3.40.50.2000">
    <property type="entry name" value="Glycogen Phosphorylase B"/>
    <property type="match status" value="2"/>
</dbReference>
<evidence type="ECO:0008006" key="3">
    <source>
        <dbReference type="Google" id="ProtNLM"/>
    </source>
</evidence>
<dbReference type="SUPFAM" id="SSF53756">
    <property type="entry name" value="UDP-Glycosyltransferase/glycogen phosphorylase"/>
    <property type="match status" value="1"/>
</dbReference>
<dbReference type="EMBL" id="JAAIYO010000001">
    <property type="protein sequence ID" value="MBE4746660.1"/>
    <property type="molecule type" value="Genomic_DNA"/>
</dbReference>
<name>A0ABR9PFG9_9BACT</name>
<keyword evidence="2" id="KW-1185">Reference proteome</keyword>
<dbReference type="RefSeq" id="WP_193346096.1">
    <property type="nucleotide sequence ID" value="NZ_CBCSIP010000089.1"/>
</dbReference>
<evidence type="ECO:0000313" key="2">
    <source>
        <dbReference type="Proteomes" id="UP001516472"/>
    </source>
</evidence>
<protein>
    <recommendedName>
        <fullName evidence="3">Glycosyltransferase</fullName>
    </recommendedName>
</protein>
<accession>A0ABR9PFG9</accession>
<reference evidence="1 2" key="1">
    <citation type="submission" date="2020-02" db="EMBL/GenBank/DDBJ databases">
        <authorList>
            <person name="Babadi Z.K."/>
            <person name="Risdian C."/>
            <person name="Ebrahimipour G.H."/>
            <person name="Wink J."/>
        </authorList>
    </citation>
    <scope>NUCLEOTIDE SEQUENCE [LARGE SCALE GENOMIC DNA]</scope>
    <source>
        <strain evidence="1 2">ZKHCc1 1396</strain>
    </source>
</reference>
<gene>
    <name evidence="1" type="ORF">G4177_00555</name>
</gene>
<proteinExistence type="predicted"/>
<comment type="caution">
    <text evidence="1">The sequence shown here is derived from an EMBL/GenBank/DDBJ whole genome shotgun (WGS) entry which is preliminary data.</text>
</comment>